<keyword evidence="2" id="KW-1185">Reference proteome</keyword>
<accession>A0A941HRL5</accession>
<gene>
    <name evidence="1" type="ORF">KCG48_10355</name>
</gene>
<proteinExistence type="predicted"/>
<protein>
    <submittedName>
        <fullName evidence="1">Cytidylate kinase-like family protein</fullName>
    </submittedName>
</protein>
<name>A0A941HRL5_9CLOT</name>
<comment type="caution">
    <text evidence="1">The sequence shown here is derived from an EMBL/GenBank/DDBJ whole genome shotgun (WGS) entry which is preliminary data.</text>
</comment>
<keyword evidence="1" id="KW-0418">Kinase</keyword>
<dbReference type="AlphaFoldDB" id="A0A941HRL5"/>
<evidence type="ECO:0000313" key="1">
    <source>
        <dbReference type="EMBL" id="MBR0576733.1"/>
    </source>
</evidence>
<dbReference type="RefSeq" id="WP_211802123.1">
    <property type="nucleotide sequence ID" value="NZ_JAGSCS010000014.1"/>
</dbReference>
<dbReference type="Pfam" id="PF13189">
    <property type="entry name" value="Cytidylate_kin2"/>
    <property type="match status" value="1"/>
</dbReference>
<sequence>MGNTVITIGRDFGSGGREIGMALAVHLGIECYDSRLIDMAAEQGGLDLEELRAADEKKTSFWYYTVPLDPNFISIYDRPMNEVLFQLQSKIIRELADMGSCVIVGRCSDYVLKGHPHVFSCFIYAEAENRIARIMKKYSLDHREAEIMMKKTDRERNTYYRNNTCQDRHAPENYHMLLDSGKLGTDKTVSILEKAVRLLENP</sequence>
<dbReference type="GO" id="GO:0016301">
    <property type="term" value="F:kinase activity"/>
    <property type="evidence" value="ECO:0007669"/>
    <property type="project" value="UniProtKB-KW"/>
</dbReference>
<reference evidence="1" key="1">
    <citation type="submission" date="2021-04" db="EMBL/GenBank/DDBJ databases">
        <title>Proteiniclasticum sedimins sp. nov., an obligate anaerobic bacterium isolated from anaerobic sludge.</title>
        <authorList>
            <person name="Liu J."/>
        </authorList>
    </citation>
    <scope>NUCLEOTIDE SEQUENCE</scope>
    <source>
        <strain evidence="1">BAD-10</strain>
    </source>
</reference>
<dbReference type="Gene3D" id="3.40.50.300">
    <property type="entry name" value="P-loop containing nucleotide triphosphate hydrolases"/>
    <property type="match status" value="1"/>
</dbReference>
<organism evidence="1 2">
    <name type="scientific">Proteiniclasticum sediminis</name>
    <dbReference type="NCBI Taxonomy" id="2804028"/>
    <lineage>
        <taxon>Bacteria</taxon>
        <taxon>Bacillati</taxon>
        <taxon>Bacillota</taxon>
        <taxon>Clostridia</taxon>
        <taxon>Eubacteriales</taxon>
        <taxon>Clostridiaceae</taxon>
        <taxon>Proteiniclasticum</taxon>
    </lineage>
</organism>
<keyword evidence="1" id="KW-0808">Transferase</keyword>
<dbReference type="Proteomes" id="UP000675379">
    <property type="component" value="Unassembled WGS sequence"/>
</dbReference>
<dbReference type="EMBL" id="JAGSCS010000014">
    <property type="protein sequence ID" value="MBR0576733.1"/>
    <property type="molecule type" value="Genomic_DNA"/>
</dbReference>
<dbReference type="InterPro" id="IPR027417">
    <property type="entry name" value="P-loop_NTPase"/>
</dbReference>
<evidence type="ECO:0000313" key="2">
    <source>
        <dbReference type="Proteomes" id="UP000675379"/>
    </source>
</evidence>